<dbReference type="PROSITE" id="PS00854">
    <property type="entry name" value="PROTEASOME_BETA_1"/>
    <property type="match status" value="1"/>
</dbReference>
<dbReference type="Gene3D" id="3.60.20.10">
    <property type="entry name" value="Glutamine Phosphoribosylpyrophosphate, subunit 1, domain 1"/>
    <property type="match status" value="1"/>
</dbReference>
<comment type="function">
    <text evidence="4">Component of the proteasome, a multicatalytic proteinase complex which is characterized by its ability to cleave peptides with Arg, Phe, Tyr, Leu, and Glu adjacent to the leaving group at neutral or slightly basic pH. The proteasome has an ATP-dependent proteolytic activity.</text>
</comment>
<dbReference type="GO" id="GO:0005839">
    <property type="term" value="C:proteasome core complex"/>
    <property type="evidence" value="ECO:0007669"/>
    <property type="project" value="InterPro"/>
</dbReference>
<dbReference type="PANTHER" id="PTHR32194">
    <property type="entry name" value="METALLOPROTEASE TLDD"/>
    <property type="match status" value="1"/>
</dbReference>
<sequence length="300" mass="33170">MLGELEGTVVFRELLALFPTSWLERISSHPSSEAAEKTVTMSGFKLTSGSGRFERDANVQSSASGEPIRHTQRPMVTGSSVIAMRCVDGVVIGADTLASYGSMARFRKISRLHKATDMCVVGAGGDLSDFQQLTTMVDKETNRDYCFNDGHGLSPKAIHQYVARVMYNRRNKMDPLWNYVVIAGMQNGDDGEEAKPVLGLVDLVGTHFESEVIATGFGEYLGLPLLRKAYREDITVAEGKKVVEQIMKVLFYRDARTIDRVQIATVTKDGVDMGEPFKLETEWSYKAFVDGARAGDMSTW</sequence>
<evidence type="ECO:0000313" key="6">
    <source>
        <dbReference type="Proteomes" id="UP000012073"/>
    </source>
</evidence>
<reference evidence="6" key="1">
    <citation type="journal article" date="2013" name="Proc. Natl. Acad. Sci. U.S.A.">
        <title>Genome structure and metabolic features in the red seaweed Chondrus crispus shed light on evolution of the Archaeplastida.</title>
        <authorList>
            <person name="Collen J."/>
            <person name="Porcel B."/>
            <person name="Carre W."/>
            <person name="Ball S.G."/>
            <person name="Chaparro C."/>
            <person name="Tonon T."/>
            <person name="Barbeyron T."/>
            <person name="Michel G."/>
            <person name="Noel B."/>
            <person name="Valentin K."/>
            <person name="Elias M."/>
            <person name="Artiguenave F."/>
            <person name="Arun A."/>
            <person name="Aury J.M."/>
            <person name="Barbosa-Neto J.F."/>
            <person name="Bothwell J.H."/>
            <person name="Bouget F.Y."/>
            <person name="Brillet L."/>
            <person name="Cabello-Hurtado F."/>
            <person name="Capella-Gutierrez S."/>
            <person name="Charrier B."/>
            <person name="Cladiere L."/>
            <person name="Cock J.M."/>
            <person name="Coelho S.M."/>
            <person name="Colleoni C."/>
            <person name="Czjzek M."/>
            <person name="Da Silva C."/>
            <person name="Delage L."/>
            <person name="Denoeud F."/>
            <person name="Deschamps P."/>
            <person name="Dittami S.M."/>
            <person name="Gabaldon T."/>
            <person name="Gachon C.M."/>
            <person name="Groisillier A."/>
            <person name="Herve C."/>
            <person name="Jabbari K."/>
            <person name="Katinka M."/>
            <person name="Kloareg B."/>
            <person name="Kowalczyk N."/>
            <person name="Labadie K."/>
            <person name="Leblanc C."/>
            <person name="Lopez P.J."/>
            <person name="McLachlan D.H."/>
            <person name="Meslet-Cladiere L."/>
            <person name="Moustafa A."/>
            <person name="Nehr Z."/>
            <person name="Nyvall Collen P."/>
            <person name="Panaud O."/>
            <person name="Partensky F."/>
            <person name="Poulain J."/>
            <person name="Rensing S.A."/>
            <person name="Rousvoal S."/>
            <person name="Samson G."/>
            <person name="Symeonidi A."/>
            <person name="Weissenbach J."/>
            <person name="Zambounis A."/>
            <person name="Wincker P."/>
            <person name="Boyen C."/>
        </authorList>
    </citation>
    <scope>NUCLEOTIDE SEQUENCE [LARGE SCALE GENOMIC DNA]</scope>
    <source>
        <strain evidence="6">cv. Stackhouse</strain>
    </source>
</reference>
<dbReference type="PhylomeDB" id="R7QJL5"/>
<comment type="subcellular location">
    <subcellularLocation>
        <location evidence="4">Cytoplasm</location>
    </subcellularLocation>
    <subcellularLocation>
        <location evidence="4">Nucleus</location>
    </subcellularLocation>
</comment>
<dbReference type="GO" id="GO:0051603">
    <property type="term" value="P:proteolysis involved in protein catabolic process"/>
    <property type="evidence" value="ECO:0007669"/>
    <property type="project" value="InterPro"/>
</dbReference>
<keyword evidence="1 4" id="KW-0963">Cytoplasm</keyword>
<dbReference type="OrthoDB" id="10248542at2759"/>
<dbReference type="InterPro" id="IPR001353">
    <property type="entry name" value="Proteasome_sua/b"/>
</dbReference>
<protein>
    <recommendedName>
        <fullName evidence="4">Proteasome subunit beta</fullName>
    </recommendedName>
</protein>
<dbReference type="OMA" id="QPIMRRY"/>
<keyword evidence="6" id="KW-1185">Reference proteome</keyword>
<dbReference type="Pfam" id="PF00227">
    <property type="entry name" value="Proteasome"/>
    <property type="match status" value="1"/>
</dbReference>
<dbReference type="EMBL" id="HG001851">
    <property type="protein sequence ID" value="CDF37595.1"/>
    <property type="molecule type" value="Genomic_DNA"/>
</dbReference>
<dbReference type="RefSeq" id="XP_005717466.1">
    <property type="nucleotide sequence ID" value="XM_005717409.1"/>
</dbReference>
<evidence type="ECO:0000256" key="1">
    <source>
        <dbReference type="ARBA" id="ARBA00022490"/>
    </source>
</evidence>
<proteinExistence type="inferred from homology"/>
<evidence type="ECO:0000313" key="5">
    <source>
        <dbReference type="EMBL" id="CDF37595.1"/>
    </source>
</evidence>
<keyword evidence="2 4" id="KW-0647">Proteasome</keyword>
<dbReference type="CDD" id="cd03760">
    <property type="entry name" value="proteasome_beta_type_4"/>
    <property type="match status" value="1"/>
</dbReference>
<dbReference type="GO" id="GO:0005634">
    <property type="term" value="C:nucleus"/>
    <property type="evidence" value="ECO:0007669"/>
    <property type="project" value="UniProtKB-SubCell"/>
</dbReference>
<name>R7QJL5_CHOCR</name>
<dbReference type="Proteomes" id="UP000012073">
    <property type="component" value="Unassembled WGS sequence"/>
</dbReference>
<comment type="similarity">
    <text evidence="4">Belongs to the peptidase T1B family.</text>
</comment>
<dbReference type="SUPFAM" id="SSF56235">
    <property type="entry name" value="N-terminal nucleophile aminohydrolases (Ntn hydrolases)"/>
    <property type="match status" value="1"/>
</dbReference>
<dbReference type="PANTHER" id="PTHR32194:SF6">
    <property type="entry name" value="PROTEASOME SUBUNIT BETA"/>
    <property type="match status" value="1"/>
</dbReference>
<dbReference type="Gramene" id="CDF37595">
    <property type="protein sequence ID" value="CDF37595"/>
    <property type="gene ID" value="CHC_T00005811001"/>
</dbReference>
<dbReference type="STRING" id="2769.R7QJL5"/>
<dbReference type="AlphaFoldDB" id="R7QJL5"/>
<dbReference type="GO" id="GO:0005737">
    <property type="term" value="C:cytoplasm"/>
    <property type="evidence" value="ECO:0007669"/>
    <property type="project" value="UniProtKB-SubCell"/>
</dbReference>
<evidence type="ECO:0000256" key="3">
    <source>
        <dbReference type="ARBA" id="ARBA00023242"/>
    </source>
</evidence>
<dbReference type="InterPro" id="IPR016295">
    <property type="entry name" value="Proteasome_beta4"/>
</dbReference>
<keyword evidence="3 4" id="KW-0539">Nucleus</keyword>
<evidence type="ECO:0000256" key="2">
    <source>
        <dbReference type="ARBA" id="ARBA00022942"/>
    </source>
</evidence>
<dbReference type="PROSITE" id="PS51476">
    <property type="entry name" value="PROTEASOME_BETA_2"/>
    <property type="match status" value="1"/>
</dbReference>
<dbReference type="KEGG" id="ccp:CHC_T00005811001"/>
<dbReference type="GeneID" id="17325180"/>
<organism evidence="5 6">
    <name type="scientific">Chondrus crispus</name>
    <name type="common">Carrageen Irish moss</name>
    <name type="synonym">Polymorpha crispa</name>
    <dbReference type="NCBI Taxonomy" id="2769"/>
    <lineage>
        <taxon>Eukaryota</taxon>
        <taxon>Rhodophyta</taxon>
        <taxon>Florideophyceae</taxon>
        <taxon>Rhodymeniophycidae</taxon>
        <taxon>Gigartinales</taxon>
        <taxon>Gigartinaceae</taxon>
        <taxon>Chondrus</taxon>
    </lineage>
</organism>
<comment type="subunit">
    <text evidence="4">Component of the proteasome complex.</text>
</comment>
<accession>R7QJL5</accession>
<evidence type="ECO:0000256" key="4">
    <source>
        <dbReference type="RuleBase" id="RU004203"/>
    </source>
</evidence>
<dbReference type="InterPro" id="IPR016050">
    <property type="entry name" value="Proteasome_bsu_CS"/>
</dbReference>
<gene>
    <name evidence="5" type="ORF">CHC_T00005811001</name>
</gene>
<dbReference type="InterPro" id="IPR023333">
    <property type="entry name" value="Proteasome_suB-type"/>
</dbReference>
<dbReference type="InterPro" id="IPR029055">
    <property type="entry name" value="Ntn_hydrolases_N"/>
</dbReference>